<dbReference type="Gene3D" id="1.10.530.10">
    <property type="match status" value="1"/>
</dbReference>
<dbReference type="Gene3D" id="1.25.20.10">
    <property type="entry name" value="Bacterial muramidases"/>
    <property type="match status" value="1"/>
</dbReference>
<dbReference type="AlphaFoldDB" id="A0A317E366"/>
<dbReference type="SUPFAM" id="SSF53955">
    <property type="entry name" value="Lysozyme-like"/>
    <property type="match status" value="1"/>
</dbReference>
<dbReference type="PANTHER" id="PTHR37423:SF2">
    <property type="entry name" value="MEMBRANE-BOUND LYTIC MUREIN TRANSGLYCOSYLASE C"/>
    <property type="match status" value="1"/>
</dbReference>
<dbReference type="Pfam" id="PF01464">
    <property type="entry name" value="SLT"/>
    <property type="match status" value="1"/>
</dbReference>
<comment type="caution">
    <text evidence="5">The sequence shown here is derived from an EMBL/GenBank/DDBJ whole genome shotgun (WGS) entry which is preliminary data.</text>
</comment>
<evidence type="ECO:0000256" key="1">
    <source>
        <dbReference type="ARBA" id="ARBA00007734"/>
    </source>
</evidence>
<reference evidence="6" key="1">
    <citation type="submission" date="2018-05" db="EMBL/GenBank/DDBJ databases">
        <title>Zavarzinia sp. HR-AS.</title>
        <authorList>
            <person name="Lee Y."/>
            <person name="Jeon C.O."/>
        </authorList>
    </citation>
    <scope>NUCLEOTIDE SEQUENCE [LARGE SCALE GENOMIC DNA]</scope>
    <source>
        <strain evidence="6">DSM 1231</strain>
    </source>
</reference>
<evidence type="ECO:0000256" key="2">
    <source>
        <dbReference type="ARBA" id="ARBA00009387"/>
    </source>
</evidence>
<keyword evidence="6" id="KW-1185">Reference proteome</keyword>
<name>A0A317E366_9PROT</name>
<dbReference type="CDD" id="cd13401">
    <property type="entry name" value="Slt70-like"/>
    <property type="match status" value="1"/>
</dbReference>
<dbReference type="OrthoDB" id="9815002at2"/>
<sequence length="688" mass="74244">MRLISGVAAFALVLGLGGIVPLAVPAPAAAQTAASRFPALLTAADRQIYLRAFAAGSKGDWDGAAAIALAARDRTLAKVIDWQRIQAQSAAASFETIAQFVERNPDWPRRSTTLARAEAALTGQESATRLLAWFTKFPPASGLGKIRYGAALMATADRARGLLMLRQGWIEADMTTAVENDILARFQSMFTQADHIARLQRLLMDEDVTEARRMLSLVPSDYRASATAAIAFIMKASSAGRDLAAVPAARAQDPGLLYARVRYLRSLDQDDQAVELISRLPEGVAAQNPGRWWPHLRYATHRLLNAGRYADAYRVARAHDLSDGVDYFDAEFTAGWVALRFLRQPEAALRHFTAMAGKVQSPISTARANYWGGRAAAALGQREAARAWYAKAAVHSQTFYGQLAAFELGEASARALPADPRPSAGEQSAVERGELYRAIRMLLEIDEKGRIRPFLKAAMEATASPGGRAHIAEMAGAAGGAYAGVIAAKEASFVGTFLGNRGYPLLNMPNGELTEKALSLALTRQESEFRSDAVSPAGARGLMQLMPGTAKLVAKSLGLKFEPGKLTTDPQYNMTLGVAHLDELLNDFGGSYAMVIGAYNAGGGRIDTWIGRYGDPRSSDVDVVDWIERIPFEETRNYVQRVLENTQVYRLRLAAGKAVPLGIARDLLRGSGSRTSPVVDQAYRATSG</sequence>
<dbReference type="EMBL" id="QGLF01000003">
    <property type="protein sequence ID" value="PWR21032.1"/>
    <property type="molecule type" value="Genomic_DNA"/>
</dbReference>
<gene>
    <name evidence="5" type="ORF">DKG75_13675</name>
</gene>
<dbReference type="InterPro" id="IPR023346">
    <property type="entry name" value="Lysozyme-like_dom_sf"/>
</dbReference>
<dbReference type="InterPro" id="IPR008939">
    <property type="entry name" value="Lytic_TGlycosylase_superhlx_U"/>
</dbReference>
<evidence type="ECO:0000256" key="3">
    <source>
        <dbReference type="ARBA" id="ARBA00022729"/>
    </source>
</evidence>
<comment type="similarity">
    <text evidence="1">Belongs to the transglycosylase Slt family.</text>
</comment>
<dbReference type="SUPFAM" id="SSF48435">
    <property type="entry name" value="Bacterial muramidases"/>
    <property type="match status" value="1"/>
</dbReference>
<dbReference type="Proteomes" id="UP000246077">
    <property type="component" value="Unassembled WGS sequence"/>
</dbReference>
<organism evidence="5 6">
    <name type="scientific">Zavarzinia compransoris</name>
    <dbReference type="NCBI Taxonomy" id="1264899"/>
    <lineage>
        <taxon>Bacteria</taxon>
        <taxon>Pseudomonadati</taxon>
        <taxon>Pseudomonadota</taxon>
        <taxon>Alphaproteobacteria</taxon>
        <taxon>Rhodospirillales</taxon>
        <taxon>Zavarziniaceae</taxon>
        <taxon>Zavarzinia</taxon>
    </lineage>
</organism>
<keyword evidence="3" id="KW-0732">Signal</keyword>
<dbReference type="InterPro" id="IPR008258">
    <property type="entry name" value="Transglycosylase_SLT_dom_1"/>
</dbReference>
<proteinExistence type="inferred from homology"/>
<accession>A0A317E366</accession>
<dbReference type="RefSeq" id="WP_109921676.1">
    <property type="nucleotide sequence ID" value="NZ_QGLF01000003.1"/>
</dbReference>
<evidence type="ECO:0000259" key="4">
    <source>
        <dbReference type="Pfam" id="PF01464"/>
    </source>
</evidence>
<dbReference type="PANTHER" id="PTHR37423">
    <property type="entry name" value="SOLUBLE LYTIC MUREIN TRANSGLYCOSYLASE-RELATED"/>
    <property type="match status" value="1"/>
</dbReference>
<dbReference type="GO" id="GO:0042597">
    <property type="term" value="C:periplasmic space"/>
    <property type="evidence" value="ECO:0007669"/>
    <property type="project" value="InterPro"/>
</dbReference>
<comment type="similarity">
    <text evidence="2">Belongs to the virb1 family.</text>
</comment>
<feature type="domain" description="Transglycosylase SLT" evidence="4">
    <location>
        <begin position="515"/>
        <end position="615"/>
    </location>
</feature>
<dbReference type="GO" id="GO:0004553">
    <property type="term" value="F:hydrolase activity, hydrolyzing O-glycosyl compounds"/>
    <property type="evidence" value="ECO:0007669"/>
    <property type="project" value="InterPro"/>
</dbReference>
<evidence type="ECO:0000313" key="6">
    <source>
        <dbReference type="Proteomes" id="UP000246077"/>
    </source>
</evidence>
<protein>
    <submittedName>
        <fullName evidence="5">Lytic murein transglycosylase</fullName>
    </submittedName>
</protein>
<evidence type="ECO:0000313" key="5">
    <source>
        <dbReference type="EMBL" id="PWR21032.1"/>
    </source>
</evidence>